<comment type="similarity">
    <text evidence="1">Belongs to the protein N5-glutamine methyltransferase family. PrmC subfamily.</text>
</comment>
<feature type="binding site" evidence="1">
    <location>
        <position position="155"/>
    </location>
    <ligand>
        <name>S-adenosyl-L-methionine</name>
        <dbReference type="ChEBI" id="CHEBI:59789"/>
    </ligand>
</feature>
<evidence type="ECO:0000313" key="5">
    <source>
        <dbReference type="Proteomes" id="UP000241048"/>
    </source>
</evidence>
<comment type="caution">
    <text evidence="1">Lacks conserved residue(s) required for the propagation of feature annotation.</text>
</comment>
<dbReference type="InterPro" id="IPR025714">
    <property type="entry name" value="Methyltranfer_dom"/>
</dbReference>
<dbReference type="PANTHER" id="PTHR18895:SF74">
    <property type="entry name" value="MTRF1L RELEASE FACTOR GLUTAMINE METHYLTRANSFERASE"/>
    <property type="match status" value="1"/>
</dbReference>
<sequence>MSEENGRTDLTWRELLDEGGARLSEAGVPDAGTDAWYLMEAAFGIDRVHYYLDQNRPIHAERLEKGYGRYQEMLQKRAERIPLQQILGMQDFMGMTFSVDENVLIPRQDTETLVERVLRDYPEKDLKLLDMCTGSGCIAISLAVLGGYQNVTAVDISEAALRVAKKNARRLFLIQKGTARSESFQVSEDPWCIRLKTWLAKGPLLQAEIEEHSLTLLQSNLFQAVEADVMYDVIVSNPPYIPSAVIDGLEPEVRDHEPRLALDGSEDGLYFYRVLALECSKHLNKGGCVYFEIGYDQAEAVSRILTIAGYREIEVIKDEPGLNRVVKARWNR</sequence>
<dbReference type="InterPro" id="IPR029063">
    <property type="entry name" value="SAM-dependent_MTases_sf"/>
</dbReference>
<dbReference type="Pfam" id="PF17827">
    <property type="entry name" value="PrmC_N"/>
    <property type="match status" value="1"/>
</dbReference>
<dbReference type="CDD" id="cd02440">
    <property type="entry name" value="AdoMet_MTases"/>
    <property type="match status" value="1"/>
</dbReference>
<evidence type="ECO:0000256" key="1">
    <source>
        <dbReference type="HAMAP-Rule" id="MF_02126"/>
    </source>
</evidence>
<keyword evidence="5" id="KW-1185">Reference proteome</keyword>
<dbReference type="InterPro" id="IPR040758">
    <property type="entry name" value="PrmC_N"/>
</dbReference>
<evidence type="ECO:0000313" key="4">
    <source>
        <dbReference type="EMBL" id="PST36479.1"/>
    </source>
</evidence>
<dbReference type="Gene3D" id="1.10.8.10">
    <property type="entry name" value="DNA helicase RuvA subunit, C-terminal domain"/>
    <property type="match status" value="1"/>
</dbReference>
<dbReference type="RefSeq" id="WP_107001389.1">
    <property type="nucleotide sequence ID" value="NZ_PYLO01000004.1"/>
</dbReference>
<comment type="function">
    <text evidence="1">Methylates the class 1 translation termination release factors RF1/PrfA and RF2/PrfB on the glutamine residue of the universally conserved GGQ motif.</text>
</comment>
<dbReference type="HAMAP" id="MF_02126">
    <property type="entry name" value="RF_methyltr_PrmC"/>
    <property type="match status" value="1"/>
</dbReference>
<protein>
    <recommendedName>
        <fullName evidence="1">Release factor glutamine methyltransferase</fullName>
        <shortName evidence="1">RF MTase</shortName>
        <ecNumber evidence="1">2.1.1.297</ecNumber>
    </recommendedName>
    <alternativeName>
        <fullName evidence="1">N5-glutamine methyltransferase PrmC</fullName>
    </alternativeName>
    <alternativeName>
        <fullName evidence="1">Protein-(glutamine-N5) MTase PrmC</fullName>
    </alternativeName>
    <alternativeName>
        <fullName evidence="1">Protein-glutamine N-methyltransferase PrmC</fullName>
    </alternativeName>
</protein>
<evidence type="ECO:0000259" key="3">
    <source>
        <dbReference type="Pfam" id="PF17827"/>
    </source>
</evidence>
<dbReference type="InterPro" id="IPR002052">
    <property type="entry name" value="DNA_methylase_N6_adenine_CS"/>
</dbReference>
<gene>
    <name evidence="1" type="primary">prmC</name>
    <name evidence="4" type="ORF">C7U56_11850</name>
</gene>
<feature type="domain" description="Release factor glutamine methyltransferase N-terminal" evidence="3">
    <location>
        <begin position="14"/>
        <end position="88"/>
    </location>
</feature>
<dbReference type="AlphaFoldDB" id="A0A2T3FMH0"/>
<feature type="binding site" evidence="1">
    <location>
        <position position="237"/>
    </location>
    <ligand>
        <name>S-adenosyl-L-methionine</name>
        <dbReference type="ChEBI" id="CHEBI:59789"/>
    </ligand>
</feature>
<comment type="caution">
    <text evidence="4">The sequence shown here is derived from an EMBL/GenBank/DDBJ whole genome shotgun (WGS) entry which is preliminary data.</text>
</comment>
<dbReference type="GO" id="GO:0102559">
    <property type="term" value="F:peptide chain release factor N(5)-glutamine methyltransferase activity"/>
    <property type="evidence" value="ECO:0007669"/>
    <property type="project" value="UniProtKB-EC"/>
</dbReference>
<dbReference type="InterPro" id="IPR050320">
    <property type="entry name" value="N5-glutamine_MTase"/>
</dbReference>
<dbReference type="SUPFAM" id="SSF53335">
    <property type="entry name" value="S-adenosyl-L-methionine-dependent methyltransferases"/>
    <property type="match status" value="1"/>
</dbReference>
<organism evidence="4 5">
    <name type="scientific">Clostridium fessum</name>
    <dbReference type="NCBI Taxonomy" id="2126740"/>
    <lineage>
        <taxon>Bacteria</taxon>
        <taxon>Bacillati</taxon>
        <taxon>Bacillota</taxon>
        <taxon>Clostridia</taxon>
        <taxon>Eubacteriales</taxon>
        <taxon>Clostridiaceae</taxon>
        <taxon>Clostridium</taxon>
    </lineage>
</organism>
<dbReference type="PROSITE" id="PS00092">
    <property type="entry name" value="N6_MTASE"/>
    <property type="match status" value="1"/>
</dbReference>
<dbReference type="InterPro" id="IPR019874">
    <property type="entry name" value="RF_methyltr_PrmC"/>
</dbReference>
<dbReference type="Gene3D" id="3.40.50.150">
    <property type="entry name" value="Vaccinia Virus protein VP39"/>
    <property type="match status" value="1"/>
</dbReference>
<evidence type="ECO:0000259" key="2">
    <source>
        <dbReference type="Pfam" id="PF13847"/>
    </source>
</evidence>
<dbReference type="EC" id="2.1.1.297" evidence="1"/>
<keyword evidence="1 4" id="KW-0489">Methyltransferase</keyword>
<keyword evidence="1 4" id="KW-0808">Transferase</keyword>
<reference evidence="4 5" key="1">
    <citation type="submission" date="2018-03" db="EMBL/GenBank/DDBJ databases">
        <title>Lachnoclostridium SNUG30386 gen.nov., sp.nov., isolated from human faeces.</title>
        <authorList>
            <person name="Seo B."/>
            <person name="Jeon K."/>
            <person name="Ko G."/>
        </authorList>
    </citation>
    <scope>NUCLEOTIDE SEQUENCE [LARGE SCALE GENOMIC DNA]</scope>
    <source>
        <strain evidence="4 5">SNUG30386</strain>
    </source>
</reference>
<dbReference type="PANTHER" id="PTHR18895">
    <property type="entry name" value="HEMK METHYLTRANSFERASE"/>
    <property type="match status" value="1"/>
</dbReference>
<name>A0A2T3FMH0_9CLOT</name>
<feature type="domain" description="Methyltransferase" evidence="2">
    <location>
        <begin position="123"/>
        <end position="174"/>
    </location>
</feature>
<dbReference type="EMBL" id="PYLO01000004">
    <property type="protein sequence ID" value="PST36479.1"/>
    <property type="molecule type" value="Genomic_DNA"/>
</dbReference>
<dbReference type="GO" id="GO:0003676">
    <property type="term" value="F:nucleic acid binding"/>
    <property type="evidence" value="ECO:0007669"/>
    <property type="project" value="InterPro"/>
</dbReference>
<comment type="catalytic activity">
    <reaction evidence="1">
        <text>L-glutaminyl-[peptide chain release factor] + S-adenosyl-L-methionine = N(5)-methyl-L-glutaminyl-[peptide chain release factor] + S-adenosyl-L-homocysteine + H(+)</text>
        <dbReference type="Rhea" id="RHEA:42896"/>
        <dbReference type="Rhea" id="RHEA-COMP:10271"/>
        <dbReference type="Rhea" id="RHEA-COMP:10272"/>
        <dbReference type="ChEBI" id="CHEBI:15378"/>
        <dbReference type="ChEBI" id="CHEBI:30011"/>
        <dbReference type="ChEBI" id="CHEBI:57856"/>
        <dbReference type="ChEBI" id="CHEBI:59789"/>
        <dbReference type="ChEBI" id="CHEBI:61891"/>
        <dbReference type="EC" id="2.1.1.297"/>
    </reaction>
</comment>
<accession>A0A2T3FMH0</accession>
<feature type="binding site" evidence="1">
    <location>
        <begin position="237"/>
        <end position="240"/>
    </location>
    <ligand>
        <name>substrate</name>
    </ligand>
</feature>
<dbReference type="Proteomes" id="UP000241048">
    <property type="component" value="Unassembled WGS sequence"/>
</dbReference>
<keyword evidence="1" id="KW-0949">S-adenosyl-L-methionine</keyword>
<proteinExistence type="inferred from homology"/>
<dbReference type="Pfam" id="PF13847">
    <property type="entry name" value="Methyltransf_31"/>
    <property type="match status" value="1"/>
</dbReference>
<dbReference type="GO" id="GO:0032259">
    <property type="term" value="P:methylation"/>
    <property type="evidence" value="ECO:0007669"/>
    <property type="project" value="UniProtKB-KW"/>
</dbReference>